<dbReference type="Proteomes" id="UP000505355">
    <property type="component" value="Chromosome"/>
</dbReference>
<dbReference type="RefSeq" id="WP_173415007.1">
    <property type="nucleotide sequence ID" value="NZ_CP054139.1"/>
</dbReference>
<keyword evidence="1" id="KW-0472">Membrane</keyword>
<organism evidence="2 3">
    <name type="scientific">Mucilaginibacter mali</name>
    <dbReference type="NCBI Taxonomy" id="2740462"/>
    <lineage>
        <taxon>Bacteria</taxon>
        <taxon>Pseudomonadati</taxon>
        <taxon>Bacteroidota</taxon>
        <taxon>Sphingobacteriia</taxon>
        <taxon>Sphingobacteriales</taxon>
        <taxon>Sphingobacteriaceae</taxon>
        <taxon>Mucilaginibacter</taxon>
    </lineage>
</organism>
<protein>
    <submittedName>
        <fullName evidence="2">Uncharacterized protein</fullName>
    </submittedName>
</protein>
<dbReference type="EMBL" id="CP054139">
    <property type="protein sequence ID" value="QKJ30326.1"/>
    <property type="molecule type" value="Genomic_DNA"/>
</dbReference>
<keyword evidence="1" id="KW-0812">Transmembrane</keyword>
<sequence length="102" mass="11460">MKNPFERRDNTVLIASLALGTVAVGAATYFVLSEKGAALRQRVTDQFSRVRNLFGGSTLEEHTEPTLEYARKKAKKPKTDREALLHHEILHDNPDNNEVVES</sequence>
<dbReference type="KEGG" id="mmab:HQ865_11345"/>
<feature type="transmembrane region" description="Helical" evidence="1">
    <location>
        <begin position="12"/>
        <end position="32"/>
    </location>
</feature>
<evidence type="ECO:0000256" key="1">
    <source>
        <dbReference type="SAM" id="Phobius"/>
    </source>
</evidence>
<accession>A0A7D4Q152</accession>
<name>A0A7D4Q152_9SPHI</name>
<evidence type="ECO:0000313" key="2">
    <source>
        <dbReference type="EMBL" id="QKJ30326.1"/>
    </source>
</evidence>
<dbReference type="AlphaFoldDB" id="A0A7D4Q152"/>
<proteinExistence type="predicted"/>
<keyword evidence="3" id="KW-1185">Reference proteome</keyword>
<reference evidence="2 3" key="1">
    <citation type="submission" date="2020-05" db="EMBL/GenBank/DDBJ databases">
        <title>Mucilaginibacter mali sp. nov.</title>
        <authorList>
            <person name="Kim H.S."/>
            <person name="Lee K.C."/>
            <person name="Suh M.K."/>
            <person name="Kim J.-S."/>
            <person name="Han K.-I."/>
            <person name="Eom M.K."/>
            <person name="Shin Y.K."/>
            <person name="Lee J.-S."/>
        </authorList>
    </citation>
    <scope>NUCLEOTIDE SEQUENCE [LARGE SCALE GENOMIC DNA]</scope>
    <source>
        <strain evidence="2 3">G2-14</strain>
    </source>
</reference>
<evidence type="ECO:0000313" key="3">
    <source>
        <dbReference type="Proteomes" id="UP000505355"/>
    </source>
</evidence>
<gene>
    <name evidence="2" type="ORF">HQ865_11345</name>
</gene>
<keyword evidence="1" id="KW-1133">Transmembrane helix</keyword>